<organism evidence="2 3">
    <name type="scientific">Mesorhizobium abyssinicae</name>
    <dbReference type="NCBI Taxonomy" id="1209958"/>
    <lineage>
        <taxon>Bacteria</taxon>
        <taxon>Pseudomonadati</taxon>
        <taxon>Pseudomonadota</taxon>
        <taxon>Alphaproteobacteria</taxon>
        <taxon>Hyphomicrobiales</taxon>
        <taxon>Phyllobacteriaceae</taxon>
        <taxon>Mesorhizobium</taxon>
    </lineage>
</organism>
<keyword evidence="1" id="KW-1133">Transmembrane helix</keyword>
<keyword evidence="1" id="KW-0472">Membrane</keyword>
<evidence type="ECO:0000313" key="3">
    <source>
        <dbReference type="Proteomes" id="UP001276564"/>
    </source>
</evidence>
<feature type="transmembrane region" description="Helical" evidence="1">
    <location>
        <begin position="40"/>
        <end position="64"/>
    </location>
</feature>
<accession>A0ABU5AIF6</accession>
<evidence type="ECO:0000256" key="1">
    <source>
        <dbReference type="SAM" id="Phobius"/>
    </source>
</evidence>
<keyword evidence="1" id="KW-0812">Transmembrane</keyword>
<proteinExistence type="predicted"/>
<comment type="caution">
    <text evidence="2">The sequence shown here is derived from an EMBL/GenBank/DDBJ whole genome shotgun (WGS) entry which is preliminary data.</text>
</comment>
<keyword evidence="3" id="KW-1185">Reference proteome</keyword>
<dbReference type="RefSeq" id="WP_320319834.1">
    <property type="nucleotide sequence ID" value="NZ_JAVIIP010000003.1"/>
</dbReference>
<name>A0ABU5AIF6_9HYPH</name>
<dbReference type="Proteomes" id="UP001276564">
    <property type="component" value="Unassembled WGS sequence"/>
</dbReference>
<protein>
    <submittedName>
        <fullName evidence="2">Uncharacterized protein</fullName>
    </submittedName>
</protein>
<reference evidence="2 3" key="1">
    <citation type="submission" date="2023-08" db="EMBL/GenBank/DDBJ databases">
        <title>Implementing the SeqCode for naming new Mesorhizobium species isolated from Vachellia karroo root nodules.</title>
        <authorList>
            <person name="Van Lill M."/>
        </authorList>
    </citation>
    <scope>NUCLEOTIDE SEQUENCE [LARGE SCALE GENOMIC DNA]</scope>
    <source>
        <strain evidence="2 3">VK4B</strain>
    </source>
</reference>
<dbReference type="EMBL" id="JAVIIP010000003">
    <property type="protein sequence ID" value="MDX8537056.1"/>
    <property type="molecule type" value="Genomic_DNA"/>
</dbReference>
<evidence type="ECO:0000313" key="2">
    <source>
        <dbReference type="EMBL" id="MDX8537056.1"/>
    </source>
</evidence>
<gene>
    <name evidence="2" type="ORF">RFM23_05390</name>
</gene>
<sequence length="68" mass="7222">MSTAAIVCVLLCIALGVASVANHAFVDRQDIDRQIDARMITVFLAAGSLLSFWLAIWFTLAAAARGLA</sequence>